<evidence type="ECO:0000313" key="3">
    <source>
        <dbReference type="Proteomes" id="UP001597061"/>
    </source>
</evidence>
<protein>
    <submittedName>
        <fullName evidence="2">Uncharacterized protein</fullName>
    </submittedName>
</protein>
<gene>
    <name evidence="2" type="ORF">ACFQ1R_06560</name>
</gene>
<name>A0ABW3JIV5_9FLAO</name>
<sequence>MKHFFIVLVVLSFSLANAQFYEGTIYLKDSTEIKGLIKAKTFGGLKYKESESSDIKEFEDNQLSGYDIKEDGTIDKYRFKDVQGVSRKMKIVRLGKINLYSIFVSNSSTAMGMGLPTSSGNVYFLEKNNITIRTGVKFKNGKLHLIEDCPMLIDKIEKKEFNKREIIKIIEYYNKSCI</sequence>
<dbReference type="RefSeq" id="WP_379925336.1">
    <property type="nucleotide sequence ID" value="NZ_JBHTJI010000001.1"/>
</dbReference>
<reference evidence="3" key="1">
    <citation type="journal article" date="2019" name="Int. J. Syst. Evol. Microbiol.">
        <title>The Global Catalogue of Microorganisms (GCM) 10K type strain sequencing project: providing services to taxonomists for standard genome sequencing and annotation.</title>
        <authorList>
            <consortium name="The Broad Institute Genomics Platform"/>
            <consortium name="The Broad Institute Genome Sequencing Center for Infectious Disease"/>
            <person name="Wu L."/>
            <person name="Ma J."/>
        </authorList>
    </citation>
    <scope>NUCLEOTIDE SEQUENCE [LARGE SCALE GENOMIC DNA]</scope>
    <source>
        <strain evidence="3">CCUG 62414</strain>
    </source>
</reference>
<evidence type="ECO:0000313" key="2">
    <source>
        <dbReference type="EMBL" id="MFD0989750.1"/>
    </source>
</evidence>
<feature type="chain" id="PRO_5047383378" evidence="1">
    <location>
        <begin position="19"/>
        <end position="178"/>
    </location>
</feature>
<evidence type="ECO:0000256" key="1">
    <source>
        <dbReference type="SAM" id="SignalP"/>
    </source>
</evidence>
<dbReference type="Proteomes" id="UP001597061">
    <property type="component" value="Unassembled WGS sequence"/>
</dbReference>
<feature type="signal peptide" evidence="1">
    <location>
        <begin position="1"/>
        <end position="18"/>
    </location>
</feature>
<keyword evidence="3" id="KW-1185">Reference proteome</keyword>
<dbReference type="EMBL" id="JBHTJI010000001">
    <property type="protein sequence ID" value="MFD0989750.1"/>
    <property type="molecule type" value="Genomic_DNA"/>
</dbReference>
<organism evidence="2 3">
    <name type="scientific">Mariniflexile jejuense</name>
    <dbReference type="NCBI Taxonomy" id="1173582"/>
    <lineage>
        <taxon>Bacteria</taxon>
        <taxon>Pseudomonadati</taxon>
        <taxon>Bacteroidota</taxon>
        <taxon>Flavobacteriia</taxon>
        <taxon>Flavobacteriales</taxon>
        <taxon>Flavobacteriaceae</taxon>
        <taxon>Mariniflexile</taxon>
    </lineage>
</organism>
<accession>A0ABW3JIV5</accession>
<comment type="caution">
    <text evidence="2">The sequence shown here is derived from an EMBL/GenBank/DDBJ whole genome shotgun (WGS) entry which is preliminary data.</text>
</comment>
<keyword evidence="1" id="KW-0732">Signal</keyword>
<proteinExistence type="predicted"/>